<dbReference type="STRING" id="1550241.MA03_00425"/>
<dbReference type="Pfam" id="PF01849">
    <property type="entry name" value="NAC"/>
    <property type="match status" value="1"/>
</dbReference>
<evidence type="ECO:0000256" key="1">
    <source>
        <dbReference type="ARBA" id="ARBA00022448"/>
    </source>
</evidence>
<dbReference type="AlphaFoldDB" id="A0A0F7FGV4"/>
<dbReference type="PATRIC" id="fig|1550241.5.peg.85"/>
<sequence length="121" mass="13337">MKRLSPREQRRLLERMGLSLKDIEGVEEVQIKLRDKIITIKNPVVQVLEVKGSGKIYQISGVEEESPLTVAPSSQQLEVSEEDIDLIVAQTGATREEAKKALIESGGDIAKAILSLRSSKV</sequence>
<dbReference type="Gene3D" id="1.10.8.10">
    <property type="entry name" value="DNA helicase RuvA subunit, C-terminal domain"/>
    <property type="match status" value="1"/>
</dbReference>
<dbReference type="GO" id="GO:0003723">
    <property type="term" value="F:RNA binding"/>
    <property type="evidence" value="ECO:0007669"/>
    <property type="project" value="UniProtKB-UniRule"/>
</dbReference>
<evidence type="ECO:0000259" key="6">
    <source>
        <dbReference type="PROSITE" id="PS51151"/>
    </source>
</evidence>
<feature type="domain" description="NAC-A/B" evidence="6">
    <location>
        <begin position="3"/>
        <end position="72"/>
    </location>
</feature>
<dbReference type="OrthoDB" id="53273at2157"/>
<keyword evidence="3 4" id="KW-0653">Protein transport</keyword>
<accession>A0A0F7FGV4</accession>
<dbReference type="GO" id="GO:0015031">
    <property type="term" value="P:protein transport"/>
    <property type="evidence" value="ECO:0007669"/>
    <property type="project" value="UniProtKB-UniRule"/>
</dbReference>
<dbReference type="InterPro" id="IPR005231">
    <property type="entry name" value="NAC_arc"/>
</dbReference>
<dbReference type="GeneID" id="25400650"/>
<dbReference type="Proteomes" id="UP000067434">
    <property type="component" value="Chromosome"/>
</dbReference>
<dbReference type="RefSeq" id="WP_052883381.1">
    <property type="nucleotide sequence ID" value="NZ_CP009961.1"/>
</dbReference>
<evidence type="ECO:0000256" key="4">
    <source>
        <dbReference type="HAMAP-Rule" id="MF_00814"/>
    </source>
</evidence>
<evidence type="ECO:0000256" key="3">
    <source>
        <dbReference type="ARBA" id="ARBA00022927"/>
    </source>
</evidence>
<evidence type="ECO:0000313" key="7">
    <source>
        <dbReference type="EMBL" id="AKG38059.1"/>
    </source>
</evidence>
<protein>
    <recommendedName>
        <fullName evidence="4 5">Nascent polypeptide-associated complex protein</fullName>
    </recommendedName>
</protein>
<dbReference type="NCBIfam" id="TIGR00264">
    <property type="entry name" value="archaeal-type nascent polypeptide-associated complex protein"/>
    <property type="match status" value="1"/>
</dbReference>
<dbReference type="Gene3D" id="2.20.70.30">
    <property type="entry name" value="Nascent polypeptide-associated complex domain"/>
    <property type="match status" value="1"/>
</dbReference>
<reference evidence="7 8" key="1">
    <citation type="journal article" date="2015" name="Stand. Genomic Sci.">
        <title>Complete genome sequence of and proposal of Thermofilum uzonense sp. nov. a novel hyperthermophilic crenarchaeon and emended description of the genus Thermofilum.</title>
        <authorList>
            <person name="Toshchakov S.V."/>
            <person name="Korzhenkov A.A."/>
            <person name="Samarov N.I."/>
            <person name="Mazunin I.O."/>
            <person name="Mozhey O.I."/>
            <person name="Shmyr I.S."/>
            <person name="Derbikova K.S."/>
            <person name="Taranov E.A."/>
            <person name="Dominova I.N."/>
            <person name="Bonch-Osmolovskaya E.A."/>
            <person name="Patrushev M.V."/>
            <person name="Podosokorskaya O.A."/>
            <person name="Kublanov I.V."/>
        </authorList>
    </citation>
    <scope>NUCLEOTIDE SEQUENCE [LARGE SCALE GENOMIC DNA]</scope>
    <source>
        <strain evidence="7 8">1807-2</strain>
    </source>
</reference>
<comment type="function">
    <text evidence="4">Contacts the emerging nascent chain on the ribosome.</text>
</comment>
<dbReference type="EMBL" id="CP009961">
    <property type="protein sequence ID" value="AKG38059.1"/>
    <property type="molecule type" value="Genomic_DNA"/>
</dbReference>
<dbReference type="Pfam" id="PF19026">
    <property type="entry name" value="UBA_HYPK"/>
    <property type="match status" value="1"/>
</dbReference>
<organism evidence="7 8">
    <name type="scientific">Infirmifilum uzonense</name>
    <dbReference type="NCBI Taxonomy" id="1550241"/>
    <lineage>
        <taxon>Archaea</taxon>
        <taxon>Thermoproteota</taxon>
        <taxon>Thermoprotei</taxon>
        <taxon>Thermofilales</taxon>
        <taxon>Thermofilaceae</taxon>
        <taxon>Infirmifilum</taxon>
    </lineage>
</organism>
<dbReference type="InterPro" id="IPR002715">
    <property type="entry name" value="Nas_poly-pep-assoc_cplx_dom"/>
</dbReference>
<comment type="similarity">
    <text evidence="4">Belongs to the NAC-alpha family.</text>
</comment>
<gene>
    <name evidence="4" type="primary">nac</name>
    <name evidence="7" type="ORF">MA03_00425</name>
</gene>
<dbReference type="HAMAP" id="MF_00814">
    <property type="entry name" value="NAC_arch"/>
    <property type="match status" value="1"/>
</dbReference>
<evidence type="ECO:0000313" key="8">
    <source>
        <dbReference type="Proteomes" id="UP000067434"/>
    </source>
</evidence>
<keyword evidence="1 4" id="KW-0813">Transport</keyword>
<dbReference type="InterPro" id="IPR009060">
    <property type="entry name" value="UBA-like_sf"/>
</dbReference>
<keyword evidence="2 4" id="KW-0694">RNA-binding</keyword>
<dbReference type="PROSITE" id="PS51151">
    <property type="entry name" value="NAC_AB"/>
    <property type="match status" value="1"/>
</dbReference>
<dbReference type="SMART" id="SM01407">
    <property type="entry name" value="NAC"/>
    <property type="match status" value="1"/>
</dbReference>
<evidence type="ECO:0000256" key="2">
    <source>
        <dbReference type="ARBA" id="ARBA00022884"/>
    </source>
</evidence>
<keyword evidence="8" id="KW-1185">Reference proteome</keyword>
<dbReference type="CDD" id="cd14359">
    <property type="entry name" value="UBA_AeNAC"/>
    <property type="match status" value="1"/>
</dbReference>
<name>A0A0F7FGV4_9CREN</name>
<comment type="subunit">
    <text evidence="4">Homodimer. Interacts with the ribosome. Binds ribosomal RNA.</text>
</comment>
<dbReference type="InterPro" id="IPR044034">
    <property type="entry name" value="NAC-like_UBA"/>
</dbReference>
<proteinExistence type="inferred from homology"/>
<dbReference type="SUPFAM" id="SSF46934">
    <property type="entry name" value="UBA-like"/>
    <property type="match status" value="1"/>
</dbReference>
<dbReference type="KEGG" id="thf:MA03_00425"/>
<evidence type="ECO:0000256" key="5">
    <source>
        <dbReference type="NCBIfam" id="TIGR00264"/>
    </source>
</evidence>
<dbReference type="HOGENOM" id="CLU_146475_0_0_2"/>
<dbReference type="InterPro" id="IPR038187">
    <property type="entry name" value="NAC_A/B_dom_sf"/>
</dbReference>